<accession>A0A9W4SZX4</accession>
<dbReference type="OrthoDB" id="6755010at2759"/>
<dbReference type="Proteomes" id="UP001153678">
    <property type="component" value="Unassembled WGS sequence"/>
</dbReference>
<dbReference type="GO" id="GO:0006261">
    <property type="term" value="P:DNA-templated DNA replication"/>
    <property type="evidence" value="ECO:0007669"/>
    <property type="project" value="TreeGrafter"/>
</dbReference>
<dbReference type="Gene3D" id="3.30.420.10">
    <property type="entry name" value="Ribonuclease H-like superfamily/Ribonuclease H"/>
    <property type="match status" value="1"/>
</dbReference>
<evidence type="ECO:0000256" key="5">
    <source>
        <dbReference type="ARBA" id="ARBA00022932"/>
    </source>
</evidence>
<evidence type="ECO:0000313" key="9">
    <source>
        <dbReference type="EMBL" id="CAI2186957.1"/>
    </source>
</evidence>
<evidence type="ECO:0000256" key="6">
    <source>
        <dbReference type="ARBA" id="ARBA00023125"/>
    </source>
</evidence>
<comment type="caution">
    <text evidence="9">The sequence shown here is derived from an EMBL/GenBank/DDBJ whole genome shotgun (WGS) entry which is preliminary data.</text>
</comment>
<dbReference type="Gene3D" id="1.10.287.690">
    <property type="entry name" value="Helix hairpin bin"/>
    <property type="match status" value="2"/>
</dbReference>
<name>A0A9W4SZX4_9GLOM</name>
<dbReference type="Gene3D" id="3.90.1600.10">
    <property type="entry name" value="Palm domain of DNA polymerase"/>
    <property type="match status" value="2"/>
</dbReference>
<evidence type="ECO:0000256" key="2">
    <source>
        <dbReference type="ARBA" id="ARBA00012417"/>
    </source>
</evidence>
<feature type="domain" description="DNA-directed DNA polymerase family B multifunctional" evidence="8">
    <location>
        <begin position="345"/>
        <end position="458"/>
    </location>
</feature>
<dbReference type="GO" id="GO:0000166">
    <property type="term" value="F:nucleotide binding"/>
    <property type="evidence" value="ECO:0007669"/>
    <property type="project" value="InterPro"/>
</dbReference>
<keyword evidence="10" id="KW-1185">Reference proteome</keyword>
<dbReference type="EC" id="2.7.7.7" evidence="2"/>
<reference evidence="9" key="1">
    <citation type="submission" date="2022-08" db="EMBL/GenBank/DDBJ databases">
        <authorList>
            <person name="Kallberg Y."/>
            <person name="Tangrot J."/>
            <person name="Rosling A."/>
        </authorList>
    </citation>
    <scope>NUCLEOTIDE SEQUENCE</scope>
    <source>
        <strain evidence="9">Wild A</strain>
    </source>
</reference>
<gene>
    <name evidence="9" type="ORF">FWILDA_LOCUS12836</name>
</gene>
<evidence type="ECO:0000256" key="1">
    <source>
        <dbReference type="ARBA" id="ARBA00005755"/>
    </source>
</evidence>
<evidence type="ECO:0000256" key="4">
    <source>
        <dbReference type="ARBA" id="ARBA00022695"/>
    </source>
</evidence>
<dbReference type="InterPro" id="IPR023211">
    <property type="entry name" value="DNA_pol_palm_dom_sf"/>
</dbReference>
<keyword evidence="4" id="KW-0548">Nucleotidyltransferase</keyword>
<dbReference type="InterPro" id="IPR006134">
    <property type="entry name" value="DNA-dir_DNA_pol_B_multi_dom"/>
</dbReference>
<keyword evidence="3" id="KW-0808">Transferase</keyword>
<keyword evidence="5" id="KW-0239">DNA-directed DNA polymerase</keyword>
<protein>
    <recommendedName>
        <fullName evidence="2">DNA-directed DNA polymerase</fullName>
        <ecNumber evidence="2">2.7.7.7</ecNumber>
    </recommendedName>
</protein>
<evidence type="ECO:0000259" key="8">
    <source>
        <dbReference type="Pfam" id="PF00136"/>
    </source>
</evidence>
<dbReference type="GO" id="GO:0003677">
    <property type="term" value="F:DNA binding"/>
    <property type="evidence" value="ECO:0007669"/>
    <property type="project" value="UniProtKB-KW"/>
</dbReference>
<dbReference type="InterPro" id="IPR036397">
    <property type="entry name" value="RNaseH_sf"/>
</dbReference>
<dbReference type="InterPro" id="IPR006172">
    <property type="entry name" value="DNA-dir_DNA_pol_B"/>
</dbReference>
<dbReference type="InterPro" id="IPR050240">
    <property type="entry name" value="DNA_pol_type-B"/>
</dbReference>
<dbReference type="PANTHER" id="PTHR10322:SF23">
    <property type="entry name" value="DNA POLYMERASE DELTA CATALYTIC SUBUNIT"/>
    <property type="match status" value="1"/>
</dbReference>
<dbReference type="EMBL" id="CAMKVN010004391">
    <property type="protein sequence ID" value="CAI2186957.1"/>
    <property type="molecule type" value="Genomic_DNA"/>
</dbReference>
<evidence type="ECO:0000313" key="10">
    <source>
        <dbReference type="Proteomes" id="UP001153678"/>
    </source>
</evidence>
<dbReference type="InterPro" id="IPR043502">
    <property type="entry name" value="DNA/RNA_pol_sf"/>
</dbReference>
<sequence length="770" mass="89926">MPKTVVTITSIKVFFDIRIPNNASIPKFWSKVKSILATGKDKKKPYLCIVTLNRDERFTALNIISSYNSKVDPKCEIKTTSDNTGTYYHKIAREHWISFSGAPYYVKSHHCSHAFYAHIDNFRPIDNFEPLYKIYSSSLFTHDRALVLTWNIETYDLHRSGNFPEMKNDTSQVFTICMTLHWKDDPKPLKQICFVDVETALDPHGTTILGFNDSGYNWPFIVKKATKLKILKWIVQQISAKPQSIKIKIHPSLSIESYFLKLLGYVPIDVCASFMQLHPRSEKTLLKFFLEKWSRWQSWYAYEQIIEELMVKSNVINDYREVASIAHISLFDLHYYTIGTKVSNLLGTYVFLPEKGLKNKRPVTGLDFAFLYLSIIMTYNLSPEKMVSTLSEADKLKRENKVLYSIKFKYDGKSMQAWTIRHRNKSDQKGLFPKILKNLLNIWNELKVQLKPLRKKKEYMGLVKSRMDASKSILIASAIEDVCLQSGSKKYAKIADIMNPFIGLSYDDFRKEYDSICFDYNSLNLKQKAIKLYMNSFYGIISQSNFPFYILKLARGVTSARRENIKLVAEFMKKKKYEPALSDKIIQIKDLDEKYKQIDDYAQKKVKSWLEGFVKKNIIVNGVTSKMIESCGIVYKCAYRNTVKKAQEMLYQKISGLYEIIYGEWLNYEIFMEIDDEIKEKICSDFARYPSEFVKCIEEYNLFFHKLVYHMYYKEHISILEEISPVLSMQKNEIIANLPALPHISVIETLNGISNSWYFYFESVTESEVL</sequence>
<dbReference type="GO" id="GO:0003887">
    <property type="term" value="F:DNA-directed DNA polymerase activity"/>
    <property type="evidence" value="ECO:0007669"/>
    <property type="project" value="UniProtKB-KW"/>
</dbReference>
<dbReference type="PANTHER" id="PTHR10322">
    <property type="entry name" value="DNA POLYMERASE CATALYTIC SUBUNIT"/>
    <property type="match status" value="1"/>
</dbReference>
<comment type="similarity">
    <text evidence="1">Belongs to the DNA polymerase type-B family.</text>
</comment>
<evidence type="ECO:0000256" key="3">
    <source>
        <dbReference type="ARBA" id="ARBA00022679"/>
    </source>
</evidence>
<organism evidence="9 10">
    <name type="scientific">Funneliformis geosporum</name>
    <dbReference type="NCBI Taxonomy" id="1117311"/>
    <lineage>
        <taxon>Eukaryota</taxon>
        <taxon>Fungi</taxon>
        <taxon>Fungi incertae sedis</taxon>
        <taxon>Mucoromycota</taxon>
        <taxon>Glomeromycotina</taxon>
        <taxon>Glomeromycetes</taxon>
        <taxon>Glomerales</taxon>
        <taxon>Glomeraceae</taxon>
        <taxon>Funneliformis</taxon>
    </lineage>
</organism>
<comment type="catalytic activity">
    <reaction evidence="7">
        <text>DNA(n) + a 2'-deoxyribonucleoside 5'-triphosphate = DNA(n+1) + diphosphate</text>
        <dbReference type="Rhea" id="RHEA:22508"/>
        <dbReference type="Rhea" id="RHEA-COMP:17339"/>
        <dbReference type="Rhea" id="RHEA-COMP:17340"/>
        <dbReference type="ChEBI" id="CHEBI:33019"/>
        <dbReference type="ChEBI" id="CHEBI:61560"/>
        <dbReference type="ChEBI" id="CHEBI:173112"/>
        <dbReference type="EC" id="2.7.7.7"/>
    </reaction>
</comment>
<evidence type="ECO:0000256" key="7">
    <source>
        <dbReference type="ARBA" id="ARBA00049244"/>
    </source>
</evidence>
<proteinExistence type="inferred from homology"/>
<dbReference type="AlphaFoldDB" id="A0A9W4SZX4"/>
<dbReference type="InterPro" id="IPR012337">
    <property type="entry name" value="RNaseH-like_sf"/>
</dbReference>
<dbReference type="SUPFAM" id="SSF56672">
    <property type="entry name" value="DNA/RNA polymerases"/>
    <property type="match status" value="1"/>
</dbReference>
<dbReference type="Pfam" id="PF00136">
    <property type="entry name" value="DNA_pol_B"/>
    <property type="match status" value="2"/>
</dbReference>
<feature type="domain" description="DNA-directed DNA polymerase family B multifunctional" evidence="8">
    <location>
        <begin position="522"/>
        <end position="578"/>
    </location>
</feature>
<keyword evidence="6" id="KW-0238">DNA-binding</keyword>
<dbReference type="SMART" id="SM00486">
    <property type="entry name" value="POLBc"/>
    <property type="match status" value="1"/>
</dbReference>
<dbReference type="SUPFAM" id="SSF53098">
    <property type="entry name" value="Ribonuclease H-like"/>
    <property type="match status" value="1"/>
</dbReference>
<feature type="non-terminal residue" evidence="9">
    <location>
        <position position="770"/>
    </location>
</feature>